<evidence type="ECO:0000313" key="1">
    <source>
        <dbReference type="EMBL" id="KAK6345785.1"/>
    </source>
</evidence>
<reference evidence="1 2" key="1">
    <citation type="submission" date="2019-10" db="EMBL/GenBank/DDBJ databases">
        <authorList>
            <person name="Palmer J.M."/>
        </authorList>
    </citation>
    <scope>NUCLEOTIDE SEQUENCE [LARGE SCALE GENOMIC DNA]</scope>
    <source>
        <strain evidence="1 2">TWF730</strain>
    </source>
</reference>
<sequence>MYQVSNKTFELAFVTELKPYAGGTTQNPHGPIRLNEHPLVDYEKENHQSYRSIIPIRDIWGLAHLIFYGAGSYLLNTHMDLNTWHEIYSYDDEDIESNLFISDESDIEEEDLEL</sequence>
<organism evidence="1 2">
    <name type="scientific">Orbilia blumenaviensis</name>
    <dbReference type="NCBI Taxonomy" id="1796055"/>
    <lineage>
        <taxon>Eukaryota</taxon>
        <taxon>Fungi</taxon>
        <taxon>Dikarya</taxon>
        <taxon>Ascomycota</taxon>
        <taxon>Pezizomycotina</taxon>
        <taxon>Orbiliomycetes</taxon>
        <taxon>Orbiliales</taxon>
        <taxon>Orbiliaceae</taxon>
        <taxon>Orbilia</taxon>
    </lineage>
</organism>
<accession>A0AAV9UND2</accession>
<dbReference type="AlphaFoldDB" id="A0AAV9UND2"/>
<name>A0AAV9UND2_9PEZI</name>
<comment type="caution">
    <text evidence="1">The sequence shown here is derived from an EMBL/GenBank/DDBJ whole genome shotgun (WGS) entry which is preliminary data.</text>
</comment>
<evidence type="ECO:0000313" key="2">
    <source>
        <dbReference type="Proteomes" id="UP001373714"/>
    </source>
</evidence>
<dbReference type="EMBL" id="JAVHNS010000008">
    <property type="protein sequence ID" value="KAK6345785.1"/>
    <property type="molecule type" value="Genomic_DNA"/>
</dbReference>
<dbReference type="Proteomes" id="UP001373714">
    <property type="component" value="Unassembled WGS sequence"/>
</dbReference>
<keyword evidence="2" id="KW-1185">Reference proteome</keyword>
<protein>
    <submittedName>
        <fullName evidence="1">Uncharacterized protein</fullName>
    </submittedName>
</protein>
<proteinExistence type="predicted"/>
<gene>
    <name evidence="1" type="ORF">TWF730_010128</name>
</gene>